<proteinExistence type="predicted"/>
<dbReference type="Proteomes" id="UP000593565">
    <property type="component" value="Unassembled WGS sequence"/>
</dbReference>
<evidence type="ECO:0000313" key="2">
    <source>
        <dbReference type="EMBL" id="KAF4083567.1"/>
    </source>
</evidence>
<dbReference type="AlphaFoldDB" id="A0A7J6AN63"/>
<keyword evidence="3" id="KW-1185">Reference proteome</keyword>
<sequence length="84" mass="9223">MVLLCCGDQVMDASSSSSDDQQRNQSKENQSCPSSRGNEAPVPWDLNTENRSVSLGAAPELPQCKMGSKKVDDMSFMISCTNWY</sequence>
<reference evidence="2 3" key="1">
    <citation type="submission" date="2020-02" db="EMBL/GenBank/DDBJ databases">
        <title>A chromosome-scale genome assembly of the black bullhead catfish (Ameiurus melas).</title>
        <authorList>
            <person name="Wen M."/>
            <person name="Zham M."/>
            <person name="Cabau C."/>
            <person name="Klopp C."/>
            <person name="Donnadieu C."/>
            <person name="Roques C."/>
            <person name="Bouchez O."/>
            <person name="Lampietro C."/>
            <person name="Jouanno E."/>
            <person name="Herpin A."/>
            <person name="Louis A."/>
            <person name="Berthelot C."/>
            <person name="Parey E."/>
            <person name="Roest-Crollius H."/>
            <person name="Braasch I."/>
            <person name="Postlethwait J."/>
            <person name="Robinson-Rechavi M."/>
            <person name="Echchiki A."/>
            <person name="Begum T."/>
            <person name="Montfort J."/>
            <person name="Schartl M."/>
            <person name="Bobe J."/>
            <person name="Guiguen Y."/>
        </authorList>
    </citation>
    <scope>NUCLEOTIDE SEQUENCE [LARGE SCALE GENOMIC DNA]</scope>
    <source>
        <strain evidence="2">M_S1</strain>
        <tissue evidence="2">Blood</tissue>
    </source>
</reference>
<feature type="compositionally biased region" description="Polar residues" evidence="1">
    <location>
        <begin position="27"/>
        <end position="37"/>
    </location>
</feature>
<gene>
    <name evidence="2" type="ORF">AMELA_G00143630</name>
</gene>
<feature type="compositionally biased region" description="Low complexity" evidence="1">
    <location>
        <begin position="10"/>
        <end position="19"/>
    </location>
</feature>
<protein>
    <submittedName>
        <fullName evidence="2">Uncharacterized protein</fullName>
    </submittedName>
</protein>
<name>A0A7J6AN63_AMEME</name>
<dbReference type="EMBL" id="JAAGNN010000011">
    <property type="protein sequence ID" value="KAF4083567.1"/>
    <property type="molecule type" value="Genomic_DNA"/>
</dbReference>
<evidence type="ECO:0000256" key="1">
    <source>
        <dbReference type="SAM" id="MobiDB-lite"/>
    </source>
</evidence>
<organism evidence="2 3">
    <name type="scientific">Ameiurus melas</name>
    <name type="common">Black bullhead</name>
    <name type="synonym">Silurus melas</name>
    <dbReference type="NCBI Taxonomy" id="219545"/>
    <lineage>
        <taxon>Eukaryota</taxon>
        <taxon>Metazoa</taxon>
        <taxon>Chordata</taxon>
        <taxon>Craniata</taxon>
        <taxon>Vertebrata</taxon>
        <taxon>Euteleostomi</taxon>
        <taxon>Actinopterygii</taxon>
        <taxon>Neopterygii</taxon>
        <taxon>Teleostei</taxon>
        <taxon>Ostariophysi</taxon>
        <taxon>Siluriformes</taxon>
        <taxon>Ictaluridae</taxon>
        <taxon>Ameiurus</taxon>
    </lineage>
</organism>
<comment type="caution">
    <text evidence="2">The sequence shown here is derived from an EMBL/GenBank/DDBJ whole genome shotgun (WGS) entry which is preliminary data.</text>
</comment>
<accession>A0A7J6AN63</accession>
<feature type="region of interest" description="Disordered" evidence="1">
    <location>
        <begin position="10"/>
        <end position="58"/>
    </location>
</feature>
<evidence type="ECO:0000313" key="3">
    <source>
        <dbReference type="Proteomes" id="UP000593565"/>
    </source>
</evidence>